<dbReference type="AlphaFoldDB" id="A0A3N1DBI9"/>
<proteinExistence type="predicted"/>
<organism evidence="1 2">
    <name type="scientific">Actinocorallia herbida</name>
    <dbReference type="NCBI Taxonomy" id="58109"/>
    <lineage>
        <taxon>Bacteria</taxon>
        <taxon>Bacillati</taxon>
        <taxon>Actinomycetota</taxon>
        <taxon>Actinomycetes</taxon>
        <taxon>Streptosporangiales</taxon>
        <taxon>Thermomonosporaceae</taxon>
        <taxon>Actinocorallia</taxon>
    </lineage>
</organism>
<dbReference type="EMBL" id="RJKE01000001">
    <property type="protein sequence ID" value="ROO90894.1"/>
    <property type="molecule type" value="Genomic_DNA"/>
</dbReference>
<dbReference type="RefSeq" id="WP_123669787.1">
    <property type="nucleotide sequence ID" value="NZ_RJKE01000001.1"/>
</dbReference>
<accession>A0A3N1DBI9</accession>
<evidence type="ECO:0000313" key="1">
    <source>
        <dbReference type="EMBL" id="ROO90894.1"/>
    </source>
</evidence>
<sequence>MAENDADALKLLHELDDPEWIEWPRGYDPRKTGRLFADLLARLNVAFESLCVSEQDVQDSSEYGRITIPDKATIAGTRIVVCVSKFGSLALICADNPRAYLGTEEAQQEGVLDATDLATTRAALTGLGYVVIPEELIENEYEGQTLLRTPGQRVSWWDRYFGER</sequence>
<name>A0A3N1DBI9_9ACTN</name>
<reference evidence="1 2" key="1">
    <citation type="submission" date="2018-11" db="EMBL/GenBank/DDBJ databases">
        <title>Sequencing the genomes of 1000 actinobacteria strains.</title>
        <authorList>
            <person name="Klenk H.-P."/>
        </authorList>
    </citation>
    <scope>NUCLEOTIDE SEQUENCE [LARGE SCALE GENOMIC DNA]</scope>
    <source>
        <strain evidence="1 2">DSM 44254</strain>
    </source>
</reference>
<protein>
    <submittedName>
        <fullName evidence="1">Uncharacterized protein</fullName>
    </submittedName>
</protein>
<gene>
    <name evidence="1" type="ORF">EDD29_8635</name>
</gene>
<evidence type="ECO:0000313" key="2">
    <source>
        <dbReference type="Proteomes" id="UP000272400"/>
    </source>
</evidence>
<comment type="caution">
    <text evidence="1">The sequence shown here is derived from an EMBL/GenBank/DDBJ whole genome shotgun (WGS) entry which is preliminary data.</text>
</comment>
<keyword evidence="2" id="KW-1185">Reference proteome</keyword>
<dbReference type="OrthoDB" id="3283561at2"/>
<dbReference type="Proteomes" id="UP000272400">
    <property type="component" value="Unassembled WGS sequence"/>
</dbReference>